<protein>
    <recommendedName>
        <fullName evidence="2">SCP domain-containing protein</fullName>
    </recommendedName>
</protein>
<organism evidence="3 4">
    <name type="scientific">Trichoderma asperellum (strain ATCC 204424 / CBS 433.97 / NBRC 101777)</name>
    <dbReference type="NCBI Taxonomy" id="1042311"/>
    <lineage>
        <taxon>Eukaryota</taxon>
        <taxon>Fungi</taxon>
        <taxon>Dikarya</taxon>
        <taxon>Ascomycota</taxon>
        <taxon>Pezizomycotina</taxon>
        <taxon>Sordariomycetes</taxon>
        <taxon>Hypocreomycetidae</taxon>
        <taxon>Hypocreales</taxon>
        <taxon>Hypocreaceae</taxon>
        <taxon>Trichoderma</taxon>
    </lineage>
</organism>
<dbReference type="SUPFAM" id="SSF55797">
    <property type="entry name" value="PR-1-like"/>
    <property type="match status" value="1"/>
</dbReference>
<dbReference type="Pfam" id="PF00188">
    <property type="entry name" value="CAP"/>
    <property type="match status" value="1"/>
</dbReference>
<proteinExistence type="predicted"/>
<evidence type="ECO:0000313" key="3">
    <source>
        <dbReference type="EMBL" id="PTB42968.1"/>
    </source>
</evidence>
<feature type="signal peptide" evidence="1">
    <location>
        <begin position="1"/>
        <end position="19"/>
    </location>
</feature>
<dbReference type="Proteomes" id="UP000240493">
    <property type="component" value="Unassembled WGS sequence"/>
</dbReference>
<dbReference type="PANTHER" id="PTHR10334">
    <property type="entry name" value="CYSTEINE-RICH SECRETORY PROTEIN-RELATED"/>
    <property type="match status" value="1"/>
</dbReference>
<dbReference type="AlphaFoldDB" id="A0A2T3ZDT7"/>
<evidence type="ECO:0000259" key="2">
    <source>
        <dbReference type="SMART" id="SM00198"/>
    </source>
</evidence>
<name>A0A2T3ZDT7_TRIA4</name>
<keyword evidence="1" id="KW-0732">Signal</keyword>
<sequence length="184" mass="20974">MHLLRILQWMIPIISLCLAQSDDRALALSLINQARQAHGVQPLTWNANLASYAQYWANIMASGQQPFSHAQGPYRPQQGETLFEYQSTQCDSAYDNPLQTAARTWLAQATLYNGMPITDGHEPWLHWCMYSFMLLHNSDQSVLTRLPAQCMWSTSTQIGCARAYSISDPYKTYDVCRFFPEGNM</sequence>
<dbReference type="InterPro" id="IPR014044">
    <property type="entry name" value="CAP_dom"/>
</dbReference>
<gene>
    <name evidence="3" type="ORF">M441DRAFT_56017</name>
</gene>
<dbReference type="InterPro" id="IPR001283">
    <property type="entry name" value="CRISP-related"/>
</dbReference>
<dbReference type="STRING" id="1042311.A0A2T3ZDT7"/>
<dbReference type="SMART" id="SM00198">
    <property type="entry name" value="SCP"/>
    <property type="match status" value="1"/>
</dbReference>
<reference evidence="3 4" key="1">
    <citation type="submission" date="2016-07" db="EMBL/GenBank/DDBJ databases">
        <title>Multiple horizontal gene transfer events from other fungi enriched the ability of initially mycotrophic Trichoderma (Ascomycota) to feed on dead plant biomass.</title>
        <authorList>
            <consortium name="DOE Joint Genome Institute"/>
            <person name="Aerts A."/>
            <person name="Atanasova L."/>
            <person name="Chenthamara K."/>
            <person name="Zhang J."/>
            <person name="Grujic M."/>
            <person name="Henrissat B."/>
            <person name="Kuo A."/>
            <person name="Salamov A."/>
            <person name="Lipzen A."/>
            <person name="Labutti K."/>
            <person name="Barry K."/>
            <person name="Miao Y."/>
            <person name="Rahimi M.J."/>
            <person name="Shen Q."/>
            <person name="Grigoriev I.V."/>
            <person name="Kubicek C.P."/>
            <person name="Druzhinina I.S."/>
        </authorList>
    </citation>
    <scope>NUCLEOTIDE SEQUENCE [LARGE SCALE GENOMIC DNA]</scope>
    <source>
        <strain evidence="3 4">CBS 433.97</strain>
    </source>
</reference>
<evidence type="ECO:0000313" key="4">
    <source>
        <dbReference type="Proteomes" id="UP000240493"/>
    </source>
</evidence>
<feature type="chain" id="PRO_5015394230" description="SCP domain-containing protein" evidence="1">
    <location>
        <begin position="20"/>
        <end position="184"/>
    </location>
</feature>
<dbReference type="OrthoDB" id="43654at2759"/>
<dbReference type="InterPro" id="IPR035940">
    <property type="entry name" value="CAP_sf"/>
</dbReference>
<keyword evidence="4" id="KW-1185">Reference proteome</keyword>
<dbReference type="PRINTS" id="PR00837">
    <property type="entry name" value="V5TPXLIKE"/>
</dbReference>
<accession>A0A2T3ZDT7</accession>
<dbReference type="Gene3D" id="3.40.33.10">
    <property type="entry name" value="CAP"/>
    <property type="match status" value="1"/>
</dbReference>
<dbReference type="EMBL" id="KZ679259">
    <property type="protein sequence ID" value="PTB42968.1"/>
    <property type="molecule type" value="Genomic_DNA"/>
</dbReference>
<evidence type="ECO:0000256" key="1">
    <source>
        <dbReference type="SAM" id="SignalP"/>
    </source>
</evidence>
<feature type="domain" description="SCP" evidence="2">
    <location>
        <begin position="22"/>
        <end position="184"/>
    </location>
</feature>